<protein>
    <submittedName>
        <fullName evidence="2">Uncharacterized protein</fullName>
    </submittedName>
</protein>
<evidence type="ECO:0000313" key="3">
    <source>
        <dbReference type="Proteomes" id="UP000276829"/>
    </source>
</evidence>
<reference evidence="2 3" key="1">
    <citation type="submission" date="2018-08" db="EMBL/GenBank/DDBJ databases">
        <title>Recombination of ecologically and evolutionarily significant loci maintains genetic cohesion in the Pseudomonas syringae species complex.</title>
        <authorList>
            <person name="Dillon M."/>
            <person name="Thakur S."/>
            <person name="Almeida R.N.D."/>
            <person name="Weir B.S."/>
            <person name="Guttman D.S."/>
        </authorList>
    </citation>
    <scope>NUCLEOTIDE SEQUENCE [LARGE SCALE GENOMIC DNA]</scope>
    <source>
        <strain evidence="2 3">ICMP 4324</strain>
    </source>
</reference>
<proteinExistence type="predicted"/>
<dbReference type="Proteomes" id="UP000276829">
    <property type="component" value="Unassembled WGS sequence"/>
</dbReference>
<name>A0A3M3G530_PSESG</name>
<gene>
    <name evidence="2" type="ORF">ALQ73_200230</name>
</gene>
<feature type="transmembrane region" description="Helical" evidence="1">
    <location>
        <begin position="96"/>
        <end position="118"/>
    </location>
</feature>
<keyword evidence="1" id="KW-0812">Transmembrane</keyword>
<keyword evidence="1" id="KW-1133">Transmembrane helix</keyword>
<accession>A0A3M3G530</accession>
<dbReference type="AlphaFoldDB" id="A0A3M3G530"/>
<organism evidence="2 3">
    <name type="scientific">Pseudomonas savastanoi pv. glycinea</name>
    <name type="common">Pseudomonas syringae pv. glycinea</name>
    <dbReference type="NCBI Taxonomy" id="318"/>
    <lineage>
        <taxon>Bacteria</taxon>
        <taxon>Pseudomonadati</taxon>
        <taxon>Pseudomonadota</taxon>
        <taxon>Gammaproteobacteria</taxon>
        <taxon>Pseudomonadales</taxon>
        <taxon>Pseudomonadaceae</taxon>
        <taxon>Pseudomonas</taxon>
    </lineage>
</organism>
<evidence type="ECO:0000256" key="1">
    <source>
        <dbReference type="SAM" id="Phobius"/>
    </source>
</evidence>
<evidence type="ECO:0000313" key="2">
    <source>
        <dbReference type="EMBL" id="RMM69120.1"/>
    </source>
</evidence>
<dbReference type="EMBL" id="RBON01000149">
    <property type="protein sequence ID" value="RMM69120.1"/>
    <property type="molecule type" value="Genomic_DNA"/>
</dbReference>
<comment type="caution">
    <text evidence="2">The sequence shown here is derived from an EMBL/GenBank/DDBJ whole genome shotgun (WGS) entry which is preliminary data.</text>
</comment>
<keyword evidence="1" id="KW-0472">Membrane</keyword>
<sequence>MNTKNSDLIVMVNGISVGGITSEQMTQIDTAVKQDKRLWIAQGVEVMRCAVRVVTNAIKYTPFTLFAWALMGTMQDPDGFNKIIANGPSEYFLTGAYFSFFIACIALIVEGLVTGKLFGFNNKFSERKAWLIRERLNVPAEGTVSCFKRP</sequence>